<name>A0A5K3G0P9_MESCO</name>
<reference evidence="1" key="1">
    <citation type="submission" date="2019-11" db="UniProtKB">
        <authorList>
            <consortium name="WormBaseParasite"/>
        </authorList>
    </citation>
    <scope>IDENTIFICATION</scope>
</reference>
<protein>
    <submittedName>
        <fullName evidence="1">Secreted protein</fullName>
    </submittedName>
</protein>
<accession>A0A5K3G0P9</accession>
<proteinExistence type="predicted"/>
<dbReference type="WBParaSite" id="MCU_013887-RA">
    <property type="protein sequence ID" value="MCU_013887-RA"/>
    <property type="gene ID" value="MCU_013887"/>
</dbReference>
<evidence type="ECO:0000313" key="1">
    <source>
        <dbReference type="WBParaSite" id="MCU_013887-RA"/>
    </source>
</evidence>
<dbReference type="AlphaFoldDB" id="A0A5K3G0P9"/>
<organism evidence="1">
    <name type="scientific">Mesocestoides corti</name>
    <name type="common">Flatworm</name>
    <dbReference type="NCBI Taxonomy" id="53468"/>
    <lineage>
        <taxon>Eukaryota</taxon>
        <taxon>Metazoa</taxon>
        <taxon>Spiralia</taxon>
        <taxon>Lophotrochozoa</taxon>
        <taxon>Platyhelminthes</taxon>
        <taxon>Cestoda</taxon>
        <taxon>Eucestoda</taxon>
        <taxon>Cyclophyllidea</taxon>
        <taxon>Mesocestoididae</taxon>
        <taxon>Mesocestoides</taxon>
    </lineage>
</organism>
<sequence length="62" mass="6877">MDMHRWSRGTAVLRSWICAMVRSSIVVLGIPVLDGLCSLADRWSVGTTVDFESVCDRHTVPS</sequence>